<reference evidence="6 7" key="1">
    <citation type="submission" date="2022-03" db="EMBL/GenBank/DDBJ databases">
        <title>Luteimonas soily sp. nov., a novel bacterium isolated from the soil.</title>
        <authorList>
            <person name="Zhang X."/>
        </authorList>
    </citation>
    <scope>NUCLEOTIDE SEQUENCE [LARGE SCALE GENOMIC DNA]</scope>
    <source>
        <strain evidence="6 7">50</strain>
    </source>
</reference>
<dbReference type="Gene3D" id="1.10.260.40">
    <property type="entry name" value="lambda repressor-like DNA-binding domains"/>
    <property type="match status" value="1"/>
</dbReference>
<dbReference type="PROSITE" id="PS50932">
    <property type="entry name" value="HTH_LACI_2"/>
    <property type="match status" value="1"/>
</dbReference>
<dbReference type="Gene3D" id="3.40.50.2300">
    <property type="match status" value="2"/>
</dbReference>
<accession>A0ABT0A1V7</accession>
<name>A0ABT0A1V7_9GAMM</name>
<keyword evidence="4" id="KW-0804">Transcription</keyword>
<dbReference type="CDD" id="cd01392">
    <property type="entry name" value="HTH_LacI"/>
    <property type="match status" value="1"/>
</dbReference>
<dbReference type="PANTHER" id="PTHR30146:SF151">
    <property type="entry name" value="HTH-TYPE TRANSCRIPTIONAL REPRESSOR CYTR"/>
    <property type="match status" value="1"/>
</dbReference>
<dbReference type="SUPFAM" id="SSF47413">
    <property type="entry name" value="lambda repressor-like DNA-binding domains"/>
    <property type="match status" value="1"/>
</dbReference>
<dbReference type="InterPro" id="IPR046335">
    <property type="entry name" value="LacI/GalR-like_sensor"/>
</dbReference>
<dbReference type="Proteomes" id="UP001165423">
    <property type="component" value="Unassembled WGS sequence"/>
</dbReference>
<dbReference type="SUPFAM" id="SSF53822">
    <property type="entry name" value="Periplasmic binding protein-like I"/>
    <property type="match status" value="1"/>
</dbReference>
<evidence type="ECO:0000256" key="2">
    <source>
        <dbReference type="ARBA" id="ARBA00023015"/>
    </source>
</evidence>
<comment type="caution">
    <text evidence="6">The sequence shown here is derived from an EMBL/GenBank/DDBJ whole genome shotgun (WGS) entry which is preliminary data.</text>
</comment>
<protein>
    <submittedName>
        <fullName evidence="6">LacI family transcriptional regulator</fullName>
    </submittedName>
</protein>
<dbReference type="InterPro" id="IPR028082">
    <property type="entry name" value="Peripla_BP_I"/>
</dbReference>
<keyword evidence="3" id="KW-0238">DNA-binding</keyword>
<dbReference type="CDD" id="cd06267">
    <property type="entry name" value="PBP1_LacI_sugar_binding-like"/>
    <property type="match status" value="1"/>
</dbReference>
<evidence type="ECO:0000259" key="5">
    <source>
        <dbReference type="PROSITE" id="PS50932"/>
    </source>
</evidence>
<dbReference type="PROSITE" id="PS00356">
    <property type="entry name" value="HTH_LACI_1"/>
    <property type="match status" value="1"/>
</dbReference>
<keyword evidence="7" id="KW-1185">Reference proteome</keyword>
<dbReference type="InterPro" id="IPR010982">
    <property type="entry name" value="Lambda_DNA-bd_dom_sf"/>
</dbReference>
<evidence type="ECO:0000256" key="3">
    <source>
        <dbReference type="ARBA" id="ARBA00023125"/>
    </source>
</evidence>
<dbReference type="Pfam" id="PF13377">
    <property type="entry name" value="Peripla_BP_3"/>
    <property type="match status" value="1"/>
</dbReference>
<organism evidence="6 7">
    <name type="scientific">Cognatiluteimonas sedimenti</name>
    <dbReference type="NCBI Taxonomy" id="2927791"/>
    <lineage>
        <taxon>Bacteria</taxon>
        <taxon>Pseudomonadati</taxon>
        <taxon>Pseudomonadota</taxon>
        <taxon>Gammaproteobacteria</taxon>
        <taxon>Lysobacterales</taxon>
        <taxon>Lysobacteraceae</taxon>
        <taxon>Cognatiluteimonas</taxon>
    </lineage>
</organism>
<dbReference type="EMBL" id="JALGCL010000001">
    <property type="protein sequence ID" value="MCJ0824953.1"/>
    <property type="molecule type" value="Genomic_DNA"/>
</dbReference>
<evidence type="ECO:0000313" key="7">
    <source>
        <dbReference type="Proteomes" id="UP001165423"/>
    </source>
</evidence>
<sequence length="337" mass="35630">MDTPGVTIKDVARLANVSVATVSRALNGRENVADAVRDRVLAIANSLDYSPHHAARVLSSRRTHTVGVVLPDLPCEYYARLMCGIDTAARERGLQLLVSGHHRCPELQGMALRGMRGRVDGIVVMSPHAGLDLQAANLPPSLPVLLLDSQGESGGGVRSLRVDNHGGSRAMVHHLAERGRRRIAFIAGRTPNFDAAERLRGYCDGLAESLPGAEPWILAGDFDVASGHRAGCELLAAPELPDAVFAANDMMALGCLFAFNAARVRVPEDIALAGFDDSPLAQHMHPALTTLRIDIGGFGAHALRLLLDEAVGEDAPGAHSLQPELMVRESTAAAAGG</sequence>
<evidence type="ECO:0000256" key="4">
    <source>
        <dbReference type="ARBA" id="ARBA00023163"/>
    </source>
</evidence>
<dbReference type="PRINTS" id="PR00036">
    <property type="entry name" value="HTHLACI"/>
</dbReference>
<evidence type="ECO:0000256" key="1">
    <source>
        <dbReference type="ARBA" id="ARBA00022491"/>
    </source>
</evidence>
<evidence type="ECO:0000313" key="6">
    <source>
        <dbReference type="EMBL" id="MCJ0824953.1"/>
    </source>
</evidence>
<proteinExistence type="predicted"/>
<keyword evidence="1" id="KW-0678">Repressor</keyword>
<dbReference type="InterPro" id="IPR000843">
    <property type="entry name" value="HTH_LacI"/>
</dbReference>
<feature type="domain" description="HTH lacI-type" evidence="5">
    <location>
        <begin position="6"/>
        <end position="60"/>
    </location>
</feature>
<dbReference type="RefSeq" id="WP_243319149.1">
    <property type="nucleotide sequence ID" value="NZ_JALGCL010000001.1"/>
</dbReference>
<dbReference type="SMART" id="SM00354">
    <property type="entry name" value="HTH_LACI"/>
    <property type="match status" value="1"/>
</dbReference>
<gene>
    <name evidence="6" type="ORF">MQC88_03085</name>
</gene>
<dbReference type="PANTHER" id="PTHR30146">
    <property type="entry name" value="LACI-RELATED TRANSCRIPTIONAL REPRESSOR"/>
    <property type="match status" value="1"/>
</dbReference>
<keyword evidence="2" id="KW-0805">Transcription regulation</keyword>
<dbReference type="Pfam" id="PF00356">
    <property type="entry name" value="LacI"/>
    <property type="match status" value="1"/>
</dbReference>